<organism evidence="16 17">
    <name type="scientific">Peptidiphaga gingivicola</name>
    <dbReference type="NCBI Taxonomy" id="2741497"/>
    <lineage>
        <taxon>Bacteria</taxon>
        <taxon>Bacillati</taxon>
        <taxon>Actinomycetota</taxon>
        <taxon>Actinomycetes</taxon>
        <taxon>Actinomycetales</taxon>
        <taxon>Actinomycetaceae</taxon>
        <taxon>Peptidiphaga</taxon>
    </lineage>
</organism>
<dbReference type="EC" id="6.5.1.2" evidence="1 13"/>
<protein>
    <recommendedName>
        <fullName evidence="2 13">DNA ligase</fullName>
        <ecNumber evidence="1 13">6.5.1.2</ecNumber>
    </recommendedName>
    <alternativeName>
        <fullName evidence="13">Polydeoxyribonucleotide synthase [NAD(+)]</fullName>
    </alternativeName>
</protein>
<keyword evidence="17" id="KW-1185">Reference proteome</keyword>
<dbReference type="GO" id="GO:0005829">
    <property type="term" value="C:cytosol"/>
    <property type="evidence" value="ECO:0007669"/>
    <property type="project" value="TreeGrafter"/>
</dbReference>
<evidence type="ECO:0000259" key="15">
    <source>
        <dbReference type="PROSITE" id="PS50172"/>
    </source>
</evidence>
<dbReference type="PROSITE" id="PS50172">
    <property type="entry name" value="BRCT"/>
    <property type="match status" value="1"/>
</dbReference>
<dbReference type="SUPFAM" id="SSF50249">
    <property type="entry name" value="Nucleic acid-binding proteins"/>
    <property type="match status" value="1"/>
</dbReference>
<dbReference type="GO" id="GO:0003911">
    <property type="term" value="F:DNA ligase (NAD+) activity"/>
    <property type="evidence" value="ECO:0007669"/>
    <property type="project" value="UniProtKB-UniRule"/>
</dbReference>
<dbReference type="PROSITE" id="PS01056">
    <property type="entry name" value="DNA_LIGASE_N2"/>
    <property type="match status" value="1"/>
</dbReference>
<evidence type="ECO:0000256" key="9">
    <source>
        <dbReference type="ARBA" id="ARBA00023027"/>
    </source>
</evidence>
<keyword evidence="5 13" id="KW-0479">Metal-binding</keyword>
<dbReference type="Pfam" id="PF01653">
    <property type="entry name" value="DNA_ligase_aden"/>
    <property type="match status" value="1"/>
</dbReference>
<evidence type="ECO:0000256" key="3">
    <source>
        <dbReference type="ARBA" id="ARBA00022598"/>
    </source>
</evidence>
<dbReference type="GO" id="GO:0006281">
    <property type="term" value="P:DNA repair"/>
    <property type="evidence" value="ECO:0007669"/>
    <property type="project" value="UniProtKB-KW"/>
</dbReference>
<feature type="binding site" evidence="13">
    <location>
        <begin position="42"/>
        <end position="46"/>
    </location>
    <ligand>
        <name>NAD(+)</name>
        <dbReference type="ChEBI" id="CHEBI:57540"/>
    </ligand>
</feature>
<dbReference type="Gene3D" id="3.30.470.30">
    <property type="entry name" value="DNA ligase/mRNA capping enzyme"/>
    <property type="match status" value="1"/>
</dbReference>
<name>A0A179B2B7_9ACTO</name>
<keyword evidence="13" id="KW-0464">Manganese</keyword>
<dbReference type="InterPro" id="IPR001679">
    <property type="entry name" value="DNA_ligase"/>
</dbReference>
<dbReference type="PROSITE" id="PS01055">
    <property type="entry name" value="DNA_LIGASE_N1"/>
    <property type="match status" value="1"/>
</dbReference>
<dbReference type="Gene3D" id="1.10.150.20">
    <property type="entry name" value="5' to 3' exonuclease, C-terminal subdomain"/>
    <property type="match status" value="1"/>
</dbReference>
<evidence type="ECO:0000256" key="7">
    <source>
        <dbReference type="ARBA" id="ARBA00022833"/>
    </source>
</evidence>
<evidence type="ECO:0000256" key="1">
    <source>
        <dbReference type="ARBA" id="ARBA00012722"/>
    </source>
</evidence>
<evidence type="ECO:0000256" key="5">
    <source>
        <dbReference type="ARBA" id="ARBA00022723"/>
    </source>
</evidence>
<dbReference type="Proteomes" id="UP000078368">
    <property type="component" value="Unassembled WGS sequence"/>
</dbReference>
<dbReference type="Pfam" id="PF00533">
    <property type="entry name" value="BRCT"/>
    <property type="match status" value="1"/>
</dbReference>
<evidence type="ECO:0000313" key="16">
    <source>
        <dbReference type="EMBL" id="OAP85525.1"/>
    </source>
</evidence>
<evidence type="ECO:0000256" key="10">
    <source>
        <dbReference type="ARBA" id="ARBA00023204"/>
    </source>
</evidence>
<feature type="binding site" evidence="13">
    <location>
        <position position="441"/>
    </location>
    <ligand>
        <name>Zn(2+)</name>
        <dbReference type="ChEBI" id="CHEBI:29105"/>
    </ligand>
</feature>
<dbReference type="AlphaFoldDB" id="A0A179B2B7"/>
<dbReference type="CDD" id="cd00114">
    <property type="entry name" value="LIGANc"/>
    <property type="match status" value="1"/>
</dbReference>
<feature type="binding site" evidence="13">
    <location>
        <position position="140"/>
    </location>
    <ligand>
        <name>NAD(+)</name>
        <dbReference type="ChEBI" id="CHEBI:57540"/>
    </ligand>
</feature>
<dbReference type="HAMAP" id="MF_01588">
    <property type="entry name" value="DNA_ligase_A"/>
    <property type="match status" value="1"/>
</dbReference>
<dbReference type="SMART" id="SM00292">
    <property type="entry name" value="BRCT"/>
    <property type="match status" value="1"/>
</dbReference>
<evidence type="ECO:0000256" key="8">
    <source>
        <dbReference type="ARBA" id="ARBA00022842"/>
    </source>
</evidence>
<evidence type="ECO:0000256" key="12">
    <source>
        <dbReference type="ARBA" id="ARBA00060881"/>
    </source>
</evidence>
<dbReference type="STRING" id="1823756.A4H34_07935"/>
<dbReference type="SMART" id="SM00532">
    <property type="entry name" value="LIGANc"/>
    <property type="match status" value="1"/>
</dbReference>
<dbReference type="Gene3D" id="1.10.287.610">
    <property type="entry name" value="Helix hairpin bin"/>
    <property type="match status" value="1"/>
</dbReference>
<keyword evidence="8 13" id="KW-0460">Magnesium</keyword>
<dbReference type="InterPro" id="IPR018239">
    <property type="entry name" value="DNA_ligase_AS"/>
</dbReference>
<evidence type="ECO:0000313" key="17">
    <source>
        <dbReference type="Proteomes" id="UP000078368"/>
    </source>
</evidence>
<proteinExistence type="inferred from homology"/>
<feature type="binding site" evidence="13">
    <location>
        <begin position="91"/>
        <end position="92"/>
    </location>
    <ligand>
        <name>NAD(+)</name>
        <dbReference type="ChEBI" id="CHEBI:57540"/>
    </ligand>
</feature>
<dbReference type="InterPro" id="IPR001357">
    <property type="entry name" value="BRCT_dom"/>
</dbReference>
<feature type="domain" description="BRCT" evidence="15">
    <location>
        <begin position="711"/>
        <end position="792"/>
    </location>
</feature>
<keyword evidence="7 13" id="KW-0862">Zinc</keyword>
<dbReference type="NCBIfam" id="TIGR00575">
    <property type="entry name" value="dnlj"/>
    <property type="match status" value="1"/>
</dbReference>
<dbReference type="Pfam" id="PF03120">
    <property type="entry name" value="OB_DNA_ligase"/>
    <property type="match status" value="1"/>
</dbReference>
<dbReference type="Pfam" id="PF12826">
    <property type="entry name" value="HHH_2"/>
    <property type="match status" value="1"/>
</dbReference>
<dbReference type="FunFam" id="2.40.50.140:FF:000012">
    <property type="entry name" value="DNA ligase"/>
    <property type="match status" value="1"/>
</dbReference>
<comment type="caution">
    <text evidence="16">The sequence shown here is derived from an EMBL/GenBank/DDBJ whole genome shotgun (WGS) entry which is preliminary data.</text>
</comment>
<dbReference type="SUPFAM" id="SSF47781">
    <property type="entry name" value="RuvA domain 2-like"/>
    <property type="match status" value="2"/>
</dbReference>
<comment type="catalytic activity">
    <reaction evidence="11 13 14">
        <text>NAD(+) + (deoxyribonucleotide)n-3'-hydroxyl + 5'-phospho-(deoxyribonucleotide)m = (deoxyribonucleotide)n+m + AMP + beta-nicotinamide D-nucleotide.</text>
        <dbReference type="EC" id="6.5.1.2"/>
    </reaction>
</comment>
<keyword evidence="9 13" id="KW-0520">NAD</keyword>
<dbReference type="GO" id="GO:0046872">
    <property type="term" value="F:metal ion binding"/>
    <property type="evidence" value="ECO:0007669"/>
    <property type="project" value="UniProtKB-KW"/>
</dbReference>
<comment type="similarity">
    <text evidence="12 13">Belongs to the NAD-dependent DNA ligase family. LigA subfamily.</text>
</comment>
<dbReference type="InterPro" id="IPR004150">
    <property type="entry name" value="NAD_DNA_ligase_OB"/>
</dbReference>
<dbReference type="GO" id="GO:0006260">
    <property type="term" value="P:DNA replication"/>
    <property type="evidence" value="ECO:0007669"/>
    <property type="project" value="UniProtKB-KW"/>
</dbReference>
<dbReference type="InterPro" id="IPR033136">
    <property type="entry name" value="DNA_ligase_CS"/>
</dbReference>
<dbReference type="PANTHER" id="PTHR23389:SF9">
    <property type="entry name" value="DNA LIGASE"/>
    <property type="match status" value="1"/>
</dbReference>
<dbReference type="InterPro" id="IPR041663">
    <property type="entry name" value="DisA/LigA_HHH"/>
</dbReference>
<feature type="binding site" evidence="13">
    <location>
        <position position="322"/>
    </location>
    <ligand>
        <name>NAD(+)</name>
        <dbReference type="ChEBI" id="CHEBI:57540"/>
    </ligand>
</feature>
<dbReference type="PANTHER" id="PTHR23389">
    <property type="entry name" value="CHROMOSOME TRANSMISSION FIDELITY FACTOR 18"/>
    <property type="match status" value="1"/>
</dbReference>
<dbReference type="InterPro" id="IPR036420">
    <property type="entry name" value="BRCT_dom_sf"/>
</dbReference>
<keyword evidence="6 13" id="KW-0227">DNA damage</keyword>
<sequence>MGHNGEVTENFGDARERWNEIAPLVSSAQRAYHSGDEPIVTDEHYDRLVRELRRLEAEHPELAVDSSPAQSVGAPAAAGFENVAHLERLYSLQDVFTLDDLKEWYEGTAGAARCTAEVKIDGLAVNLRYVGGELVVGATRGDGVTGEDVTANVRTISSVPQSLRGDFPDVVEIRGEVFIPLAKFDSFNARQRAAGLKEFANPRNAAAGSLRQKDPKVAAERPLDFIAHGAGRIDGTSSAVDEKLASQKGLYELFQEWGVPVSPYVRLVSSWDDVEGFVREYADLRSDLIHGIDGAVFKIDSRAEQEDLGATSRVPRWAVAYKYPPEEVETRLLDIKVQVGRTGRVTPFAVMKPVTVAGSTVAQATLHNPSEVARKGVLIGDVVVVRKAGDVIPEVLGPVSALRDGSEREWTMPSACPSCGTELAPAKDGDVDIRCPNARSCPAQLAERVAYIGSRAALDVEALGEETSLWLTDPERRRPDALMAFAEGRKLYIEGEGGRTRAVCAPTEKLRELGVVDHDGAIIDSEHIVAPDVQRSFGIPAPQTPALSSEAGLFELVPESVQDVWIWQEVRVKGEPTGDFRRVRAAWTKPKWRRPQGKPAELASPSKPGKMIELVVAELQAARTKELWRKIVALSIRHVGPTAAKAIASSFGSLSAAREASVEEMAQIDGVGRVIAQSFLDWFDVPWHTEIVEAWEAAGVVFADEAAERQELPQTLKGMTVVATGALAGYTRDSVKEAIEARGGKAAGSVSKKTAAVVVGANPGSKAAKAEALGVPTLDEGQFEELLRTGEIPTGPSQT</sequence>
<feature type="binding site" evidence="13">
    <location>
        <position position="117"/>
    </location>
    <ligand>
        <name>NAD(+)</name>
        <dbReference type="ChEBI" id="CHEBI:57540"/>
    </ligand>
</feature>
<dbReference type="Gene3D" id="6.20.10.30">
    <property type="match status" value="1"/>
</dbReference>
<comment type="function">
    <text evidence="13">DNA ligase that catalyzes the formation of phosphodiester linkages between 5'-phosphoryl and 3'-hydroxyl groups in double-stranded DNA using NAD as a coenzyme and as the energy source for the reaction. It is essential for DNA replication and repair of damaged DNA.</text>
</comment>
<dbReference type="Pfam" id="PF03119">
    <property type="entry name" value="DNA_ligase_ZBD"/>
    <property type="match status" value="1"/>
</dbReference>
<feature type="binding site" evidence="13">
    <location>
        <position position="298"/>
    </location>
    <ligand>
        <name>NAD(+)</name>
        <dbReference type="ChEBI" id="CHEBI:57540"/>
    </ligand>
</feature>
<evidence type="ECO:0000256" key="11">
    <source>
        <dbReference type="ARBA" id="ARBA00034005"/>
    </source>
</evidence>
<evidence type="ECO:0000256" key="13">
    <source>
        <dbReference type="HAMAP-Rule" id="MF_01588"/>
    </source>
</evidence>
<dbReference type="EMBL" id="LVZK01000002">
    <property type="protein sequence ID" value="OAP85525.1"/>
    <property type="molecule type" value="Genomic_DNA"/>
</dbReference>
<dbReference type="InterPro" id="IPR004149">
    <property type="entry name" value="Znf_DNAligase_C4"/>
</dbReference>
<dbReference type="Gene3D" id="3.40.50.10190">
    <property type="entry name" value="BRCT domain"/>
    <property type="match status" value="1"/>
</dbReference>
<comment type="cofactor">
    <cofactor evidence="13">
        <name>Mg(2+)</name>
        <dbReference type="ChEBI" id="CHEBI:18420"/>
    </cofactor>
    <cofactor evidence="13">
        <name>Mn(2+)</name>
        <dbReference type="ChEBI" id="CHEBI:29035"/>
    </cofactor>
</comment>
<dbReference type="PIRSF" id="PIRSF001604">
    <property type="entry name" value="LigA"/>
    <property type="match status" value="1"/>
</dbReference>
<evidence type="ECO:0000256" key="6">
    <source>
        <dbReference type="ARBA" id="ARBA00022763"/>
    </source>
</evidence>
<feature type="binding site" evidence="13">
    <location>
        <position position="435"/>
    </location>
    <ligand>
        <name>Zn(2+)</name>
        <dbReference type="ChEBI" id="CHEBI:29105"/>
    </ligand>
</feature>
<gene>
    <name evidence="13" type="primary">ligA</name>
    <name evidence="16" type="ORF">A4H34_07935</name>
</gene>
<evidence type="ECO:0000256" key="14">
    <source>
        <dbReference type="RuleBase" id="RU000618"/>
    </source>
</evidence>
<dbReference type="SUPFAM" id="SSF56091">
    <property type="entry name" value="DNA ligase/mRNA capping enzyme, catalytic domain"/>
    <property type="match status" value="1"/>
</dbReference>
<accession>A0A179B2B7</accession>
<feature type="active site" description="N6-AMP-lysine intermediate" evidence="13">
    <location>
        <position position="119"/>
    </location>
</feature>
<feature type="binding site" evidence="13">
    <location>
        <position position="416"/>
    </location>
    <ligand>
        <name>Zn(2+)</name>
        <dbReference type="ChEBI" id="CHEBI:29105"/>
    </ligand>
</feature>
<reference evidence="16 17" key="1">
    <citation type="submission" date="2016-04" db="EMBL/GenBank/DDBJ databases">
        <title>Peptidophaga gingivicola gen. nov., sp. nov., isolated from human subgingival plaque.</title>
        <authorList>
            <person name="Beall C.J."/>
            <person name="Mokrzan E.M."/>
            <person name="Griffen A.L."/>
            <person name="Leys E.J."/>
        </authorList>
    </citation>
    <scope>NUCLEOTIDE SEQUENCE [LARGE SCALE GENOMIC DNA]</scope>
    <source>
        <strain evidence="16 17">BA112</strain>
    </source>
</reference>
<evidence type="ECO:0000256" key="2">
    <source>
        <dbReference type="ARBA" id="ARBA00013308"/>
    </source>
</evidence>
<feature type="binding site" evidence="13">
    <location>
        <position position="176"/>
    </location>
    <ligand>
        <name>NAD(+)</name>
        <dbReference type="ChEBI" id="CHEBI:57540"/>
    </ligand>
</feature>
<feature type="binding site" evidence="13">
    <location>
        <position position="419"/>
    </location>
    <ligand>
        <name>Zn(2+)</name>
        <dbReference type="ChEBI" id="CHEBI:29105"/>
    </ligand>
</feature>
<dbReference type="InterPro" id="IPR013839">
    <property type="entry name" value="DNAligase_adenylation"/>
</dbReference>
<dbReference type="InterPro" id="IPR010994">
    <property type="entry name" value="RuvA_2-like"/>
</dbReference>
<keyword evidence="4 13" id="KW-0235">DNA replication</keyword>
<dbReference type="OrthoDB" id="9759736at2"/>
<dbReference type="InterPro" id="IPR012340">
    <property type="entry name" value="NA-bd_OB-fold"/>
</dbReference>
<evidence type="ECO:0000256" key="4">
    <source>
        <dbReference type="ARBA" id="ARBA00022705"/>
    </source>
</evidence>
<dbReference type="InterPro" id="IPR013840">
    <property type="entry name" value="DNAligase_N"/>
</dbReference>
<dbReference type="SUPFAM" id="SSF52113">
    <property type="entry name" value="BRCT domain"/>
    <property type="match status" value="1"/>
</dbReference>
<dbReference type="Gene3D" id="2.40.50.140">
    <property type="entry name" value="Nucleic acid-binding proteins"/>
    <property type="match status" value="1"/>
</dbReference>
<keyword evidence="10 13" id="KW-0234">DNA repair</keyword>
<keyword evidence="3 13" id="KW-0436">Ligase</keyword>
<dbReference type="NCBIfam" id="NF005932">
    <property type="entry name" value="PRK07956.1"/>
    <property type="match status" value="1"/>
</dbReference>
<dbReference type="CDD" id="cd17748">
    <property type="entry name" value="BRCT_DNA_ligase_like"/>
    <property type="match status" value="1"/>
</dbReference>